<dbReference type="Gene3D" id="2.60.120.260">
    <property type="entry name" value="Galactose-binding domain-like"/>
    <property type="match status" value="1"/>
</dbReference>
<dbReference type="PROSITE" id="PS50026">
    <property type="entry name" value="EGF_3"/>
    <property type="match status" value="1"/>
</dbReference>
<accession>A0AAU9WI81</accession>
<dbReference type="InterPro" id="IPR008979">
    <property type="entry name" value="Galactose-bd-like_sf"/>
</dbReference>
<evidence type="ECO:0000256" key="5">
    <source>
        <dbReference type="ARBA" id="ARBA00022737"/>
    </source>
</evidence>
<protein>
    <recommendedName>
        <fullName evidence="15">EGF-like repeat and discoidin I-like domain-containing protein 3</fullName>
    </recommendedName>
</protein>
<evidence type="ECO:0000256" key="6">
    <source>
        <dbReference type="ARBA" id="ARBA00023157"/>
    </source>
</evidence>
<feature type="signal peptide" evidence="9">
    <location>
        <begin position="1"/>
        <end position="18"/>
    </location>
</feature>
<dbReference type="InterPro" id="IPR009030">
    <property type="entry name" value="Growth_fac_rcpt_cys_sf"/>
</dbReference>
<comment type="caution">
    <text evidence="13">The sequence shown here is derived from an EMBL/GenBank/DDBJ whole genome shotgun (WGS) entry which is preliminary data.</text>
</comment>
<evidence type="ECO:0008006" key="15">
    <source>
        <dbReference type="Google" id="ProtNLM"/>
    </source>
</evidence>
<evidence type="ECO:0000313" key="13">
    <source>
        <dbReference type="EMBL" id="CAH3113761.1"/>
    </source>
</evidence>
<dbReference type="SMART" id="SM00231">
    <property type="entry name" value="FA58C"/>
    <property type="match status" value="1"/>
</dbReference>
<proteinExistence type="predicted"/>
<keyword evidence="14" id="KW-1185">Reference proteome</keyword>
<dbReference type="InterPro" id="IPR000742">
    <property type="entry name" value="EGF"/>
</dbReference>
<comment type="subcellular location">
    <subcellularLocation>
        <location evidence="1">Secreted</location>
    </subcellularLocation>
</comment>
<dbReference type="CDD" id="cd00054">
    <property type="entry name" value="EGF_CA"/>
    <property type="match status" value="2"/>
</dbReference>
<dbReference type="PROSITE" id="PS01285">
    <property type="entry name" value="FA58C_1"/>
    <property type="match status" value="1"/>
</dbReference>
<dbReference type="SMART" id="SM00181">
    <property type="entry name" value="EGF"/>
    <property type="match status" value="4"/>
</dbReference>
<dbReference type="Pfam" id="PF01477">
    <property type="entry name" value="PLAT"/>
    <property type="match status" value="1"/>
</dbReference>
<dbReference type="SUPFAM" id="SSF57184">
    <property type="entry name" value="Growth factor receptor domain"/>
    <property type="match status" value="1"/>
</dbReference>
<evidence type="ECO:0000259" key="10">
    <source>
        <dbReference type="PROSITE" id="PS50022"/>
    </source>
</evidence>
<dbReference type="FunFam" id="2.60.120.260:FF:000002">
    <property type="entry name" value="Coagulation factor VIII"/>
    <property type="match status" value="1"/>
</dbReference>
<keyword evidence="2" id="KW-0964">Secreted</keyword>
<dbReference type="SUPFAM" id="SSF57196">
    <property type="entry name" value="EGF/Laminin"/>
    <property type="match status" value="1"/>
</dbReference>
<dbReference type="PROSITE" id="PS50095">
    <property type="entry name" value="PLAT"/>
    <property type="match status" value="1"/>
</dbReference>
<keyword evidence="5" id="KW-0677">Repeat</keyword>
<dbReference type="PROSITE" id="PS00010">
    <property type="entry name" value="ASX_HYDROXYL"/>
    <property type="match status" value="2"/>
</dbReference>
<dbReference type="InterPro" id="IPR036392">
    <property type="entry name" value="PLAT/LH2_dom_sf"/>
</dbReference>
<evidence type="ECO:0000256" key="9">
    <source>
        <dbReference type="SAM" id="SignalP"/>
    </source>
</evidence>
<evidence type="ECO:0000256" key="3">
    <source>
        <dbReference type="ARBA" id="ARBA00022536"/>
    </source>
</evidence>
<evidence type="ECO:0000256" key="7">
    <source>
        <dbReference type="ARBA" id="ARBA00023180"/>
    </source>
</evidence>
<dbReference type="Gene3D" id="2.60.60.20">
    <property type="entry name" value="PLAT/LH2 domain"/>
    <property type="match status" value="1"/>
</dbReference>
<dbReference type="SUPFAM" id="SSF49723">
    <property type="entry name" value="Lipase/lipooxygenase domain (PLAT/LH2 domain)"/>
    <property type="match status" value="1"/>
</dbReference>
<feature type="chain" id="PRO_5043841012" description="EGF-like repeat and discoidin I-like domain-containing protein 3" evidence="9">
    <location>
        <begin position="19"/>
        <end position="458"/>
    </location>
</feature>
<organism evidence="13 14">
    <name type="scientific">Pocillopora meandrina</name>
    <dbReference type="NCBI Taxonomy" id="46732"/>
    <lineage>
        <taxon>Eukaryota</taxon>
        <taxon>Metazoa</taxon>
        <taxon>Cnidaria</taxon>
        <taxon>Anthozoa</taxon>
        <taxon>Hexacorallia</taxon>
        <taxon>Scleractinia</taxon>
        <taxon>Astrocoeniina</taxon>
        <taxon>Pocilloporidae</taxon>
        <taxon>Pocillopora</taxon>
    </lineage>
</organism>
<dbReference type="Pfam" id="PF07645">
    <property type="entry name" value="EGF_CA"/>
    <property type="match status" value="3"/>
</dbReference>
<dbReference type="InterPro" id="IPR018097">
    <property type="entry name" value="EGF_Ca-bd_CS"/>
</dbReference>
<feature type="domain" description="EGF-like" evidence="11">
    <location>
        <begin position="172"/>
        <end position="211"/>
    </location>
</feature>
<dbReference type="Gene3D" id="2.10.25.10">
    <property type="entry name" value="Laminin"/>
    <property type="match status" value="4"/>
</dbReference>
<dbReference type="FunFam" id="2.10.25.10:FF:000014">
    <property type="entry name" value="Latent-transforming growth factor beta-binding protein 3"/>
    <property type="match status" value="1"/>
</dbReference>
<dbReference type="Proteomes" id="UP001159428">
    <property type="component" value="Unassembled WGS sequence"/>
</dbReference>
<keyword evidence="7" id="KW-0325">Glycoprotein</keyword>
<keyword evidence="6" id="KW-1015">Disulfide bond</keyword>
<reference evidence="13 14" key="1">
    <citation type="submission" date="2022-05" db="EMBL/GenBank/DDBJ databases">
        <authorList>
            <consortium name="Genoscope - CEA"/>
            <person name="William W."/>
        </authorList>
    </citation>
    <scope>NUCLEOTIDE SEQUENCE [LARGE SCALE GENOMIC DNA]</scope>
</reference>
<dbReference type="InterPro" id="IPR001024">
    <property type="entry name" value="PLAT/LH2_dom"/>
</dbReference>
<feature type="domain" description="PLAT" evidence="12">
    <location>
        <begin position="21"/>
        <end position="136"/>
    </location>
</feature>
<dbReference type="EMBL" id="CALNXJ010000014">
    <property type="protein sequence ID" value="CAH3113761.1"/>
    <property type="molecule type" value="Genomic_DNA"/>
</dbReference>
<keyword evidence="4 9" id="KW-0732">Signal</keyword>
<dbReference type="InterPro" id="IPR000152">
    <property type="entry name" value="EGF-type_Asp/Asn_hydroxyl_site"/>
</dbReference>
<dbReference type="InterPro" id="IPR000421">
    <property type="entry name" value="FA58C"/>
</dbReference>
<dbReference type="Pfam" id="PF00754">
    <property type="entry name" value="F5_F8_type_C"/>
    <property type="match status" value="1"/>
</dbReference>
<dbReference type="PROSITE" id="PS01186">
    <property type="entry name" value="EGF_2"/>
    <property type="match status" value="1"/>
</dbReference>
<dbReference type="SMART" id="SM00179">
    <property type="entry name" value="EGF_CA"/>
    <property type="match status" value="4"/>
</dbReference>
<evidence type="ECO:0000256" key="4">
    <source>
        <dbReference type="ARBA" id="ARBA00022729"/>
    </source>
</evidence>
<dbReference type="GO" id="GO:0005509">
    <property type="term" value="F:calcium ion binding"/>
    <property type="evidence" value="ECO:0007669"/>
    <property type="project" value="InterPro"/>
</dbReference>
<evidence type="ECO:0000256" key="8">
    <source>
        <dbReference type="PROSITE-ProRule" id="PRU00076"/>
    </source>
</evidence>
<sequence>MLILRYLSLLAVLNGAHVYGTNYEIKVTTSQEPFAGTDARVYVNLIGVNGASTGSIKLHNSMQDFERGRTDTFYRDASPVGHLKAIKVHRDNSGFGPNWKLARITVRFSGSPLYKFYFNKWIPAYRWTTANEENECRAGLALCQHLCIDTGSGYNCACRTGFKLEGRYKCTDVDECSTGEQKCHSQTTTCKNNLRGYTCPCKRGYQPGQSAYECQDMNECMAGNRKCEGKTTNCKNNFGSYSCECKDGFELGLSPYKCNDINECIAGNHKCEEKTTSCKNNFGSYTCKCKGGYEPEPSLYKCNAKRCNISIPLGMENGHISNQSITASSYYSRYPPWLARLKSGAEESWYALPSDPNPWIQVDLDKLTWLRGVATQGKRFSFFVKTYKLAYSLDGIHWSTYKKANGEKEMVFKGNTDPYKVAKVELDNPIFTRYVRLYPKTWRDGIALKMELYGCRPA</sequence>
<dbReference type="PROSITE" id="PS01187">
    <property type="entry name" value="EGF_CA"/>
    <property type="match status" value="1"/>
</dbReference>
<comment type="caution">
    <text evidence="8">Lacks conserved residue(s) required for the propagation of feature annotation.</text>
</comment>
<evidence type="ECO:0000313" key="14">
    <source>
        <dbReference type="Proteomes" id="UP001159428"/>
    </source>
</evidence>
<name>A0AAU9WI81_9CNID</name>
<dbReference type="AlphaFoldDB" id="A0AAU9WI81"/>
<dbReference type="PROSITE" id="PS50022">
    <property type="entry name" value="FA58C_3"/>
    <property type="match status" value="1"/>
</dbReference>
<dbReference type="InterPro" id="IPR049883">
    <property type="entry name" value="NOTCH1_EGF-like"/>
</dbReference>
<gene>
    <name evidence="13" type="ORF">PMEA_00005458</name>
</gene>
<evidence type="ECO:0000256" key="1">
    <source>
        <dbReference type="ARBA" id="ARBA00004613"/>
    </source>
</evidence>
<dbReference type="CDD" id="cd00057">
    <property type="entry name" value="FA58C"/>
    <property type="match status" value="1"/>
</dbReference>
<evidence type="ECO:0000259" key="11">
    <source>
        <dbReference type="PROSITE" id="PS50026"/>
    </source>
</evidence>
<dbReference type="GO" id="GO:0005576">
    <property type="term" value="C:extracellular region"/>
    <property type="evidence" value="ECO:0007669"/>
    <property type="project" value="UniProtKB-SubCell"/>
</dbReference>
<keyword evidence="3 8" id="KW-0245">EGF-like domain</keyword>
<dbReference type="SMART" id="SM00308">
    <property type="entry name" value="LH2"/>
    <property type="match status" value="1"/>
</dbReference>
<dbReference type="InterPro" id="IPR001881">
    <property type="entry name" value="EGF-like_Ca-bd_dom"/>
</dbReference>
<evidence type="ECO:0000259" key="12">
    <source>
        <dbReference type="PROSITE" id="PS50095"/>
    </source>
</evidence>
<dbReference type="SUPFAM" id="SSF49785">
    <property type="entry name" value="Galactose-binding domain-like"/>
    <property type="match status" value="1"/>
</dbReference>
<dbReference type="PANTHER" id="PTHR24543">
    <property type="entry name" value="MULTICOPPER OXIDASE-RELATED"/>
    <property type="match status" value="1"/>
</dbReference>
<evidence type="ECO:0000256" key="2">
    <source>
        <dbReference type="ARBA" id="ARBA00022525"/>
    </source>
</evidence>
<feature type="domain" description="F5/8 type C" evidence="10">
    <location>
        <begin position="307"/>
        <end position="455"/>
    </location>
</feature>